<dbReference type="PANTHER" id="PTHR19308">
    <property type="entry name" value="PHOSPHATIDYLCHOLINE TRANSFER PROTEIN"/>
    <property type="match status" value="1"/>
</dbReference>
<feature type="domain" description="START" evidence="1">
    <location>
        <begin position="24"/>
        <end position="195"/>
    </location>
</feature>
<dbReference type="PANTHER" id="PTHR19308:SF14">
    <property type="entry name" value="START DOMAIN-CONTAINING PROTEIN"/>
    <property type="match status" value="1"/>
</dbReference>
<gene>
    <name evidence="2" type="ORF">METZ01_LOCUS134540</name>
</gene>
<dbReference type="GO" id="GO:0005737">
    <property type="term" value="C:cytoplasm"/>
    <property type="evidence" value="ECO:0007669"/>
    <property type="project" value="UniProtKB-ARBA"/>
</dbReference>
<dbReference type="InterPro" id="IPR023393">
    <property type="entry name" value="START-like_dom_sf"/>
</dbReference>
<sequence length="222" mass="25382">MYIRNCTVFCLLVFLASPFIQAAGESAWKEVVVDQGVTVWSRDRSGRVLPELRARGQMNGELFHAMAVILDNERSCEWVPNCTESQEIKRLDGRTTWVYSVTDSPWPVSDRDTVVKVVAETIEPNNKYRVLMQAQPDFLPLVEGRVRIPYSNIYFLLKRVNADTIEIEYGLDVDPGGALPKWMVRRTARKTLIETIIALEAQVARTRGEYHFGIKTLAEEFQ</sequence>
<accession>A0A381YXA9</accession>
<dbReference type="Pfam" id="PF01852">
    <property type="entry name" value="START"/>
    <property type="match status" value="1"/>
</dbReference>
<dbReference type="EMBL" id="UINC01019304">
    <property type="protein sequence ID" value="SVA81686.1"/>
    <property type="molecule type" value="Genomic_DNA"/>
</dbReference>
<protein>
    <recommendedName>
        <fullName evidence="1">START domain-containing protein</fullName>
    </recommendedName>
</protein>
<evidence type="ECO:0000313" key="2">
    <source>
        <dbReference type="EMBL" id="SVA81686.1"/>
    </source>
</evidence>
<dbReference type="InterPro" id="IPR002913">
    <property type="entry name" value="START_lipid-bd_dom"/>
</dbReference>
<evidence type="ECO:0000259" key="1">
    <source>
        <dbReference type="Pfam" id="PF01852"/>
    </source>
</evidence>
<dbReference type="InterPro" id="IPR028347">
    <property type="entry name" value="START_dom_prot"/>
</dbReference>
<proteinExistence type="predicted"/>
<dbReference type="AlphaFoldDB" id="A0A381YXA9"/>
<name>A0A381YXA9_9ZZZZ</name>
<dbReference type="SUPFAM" id="SSF55961">
    <property type="entry name" value="Bet v1-like"/>
    <property type="match status" value="1"/>
</dbReference>
<dbReference type="GO" id="GO:0008289">
    <property type="term" value="F:lipid binding"/>
    <property type="evidence" value="ECO:0007669"/>
    <property type="project" value="InterPro"/>
</dbReference>
<dbReference type="Gene3D" id="3.30.530.20">
    <property type="match status" value="1"/>
</dbReference>
<reference evidence="2" key="1">
    <citation type="submission" date="2018-05" db="EMBL/GenBank/DDBJ databases">
        <authorList>
            <person name="Lanie J.A."/>
            <person name="Ng W.-L."/>
            <person name="Kazmierczak K.M."/>
            <person name="Andrzejewski T.M."/>
            <person name="Davidsen T.M."/>
            <person name="Wayne K.J."/>
            <person name="Tettelin H."/>
            <person name="Glass J.I."/>
            <person name="Rusch D."/>
            <person name="Podicherti R."/>
            <person name="Tsui H.-C.T."/>
            <person name="Winkler M.E."/>
        </authorList>
    </citation>
    <scope>NUCLEOTIDE SEQUENCE</scope>
</reference>
<dbReference type="InterPro" id="IPR051213">
    <property type="entry name" value="START_lipid_transfer"/>
</dbReference>
<dbReference type="PIRSF" id="PIRSF039033">
    <property type="entry name" value="START_dom"/>
    <property type="match status" value="1"/>
</dbReference>
<organism evidence="2">
    <name type="scientific">marine metagenome</name>
    <dbReference type="NCBI Taxonomy" id="408172"/>
    <lineage>
        <taxon>unclassified sequences</taxon>
        <taxon>metagenomes</taxon>
        <taxon>ecological metagenomes</taxon>
    </lineage>
</organism>